<feature type="region of interest" description="Disordered" evidence="1">
    <location>
        <begin position="156"/>
        <end position="233"/>
    </location>
</feature>
<keyword evidence="2" id="KW-0812">Transmembrane</keyword>
<evidence type="ECO:0000256" key="1">
    <source>
        <dbReference type="SAM" id="MobiDB-lite"/>
    </source>
</evidence>
<dbReference type="EMBL" id="CM029045">
    <property type="protein sequence ID" value="KAG2596814.1"/>
    <property type="molecule type" value="Genomic_DNA"/>
</dbReference>
<feature type="region of interest" description="Disordered" evidence="1">
    <location>
        <begin position="1"/>
        <end position="114"/>
    </location>
</feature>
<dbReference type="Proteomes" id="UP000823388">
    <property type="component" value="Chromosome 5K"/>
</dbReference>
<feature type="compositionally biased region" description="Basic and acidic residues" evidence="1">
    <location>
        <begin position="55"/>
        <end position="91"/>
    </location>
</feature>
<comment type="caution">
    <text evidence="3">The sequence shown here is derived from an EMBL/GenBank/DDBJ whole genome shotgun (WGS) entry which is preliminary data.</text>
</comment>
<dbReference type="AlphaFoldDB" id="A0A8T0SHG7"/>
<evidence type="ECO:0000313" key="3">
    <source>
        <dbReference type="EMBL" id="KAG2596814.1"/>
    </source>
</evidence>
<feature type="compositionally biased region" description="Acidic residues" evidence="1">
    <location>
        <begin position="224"/>
        <end position="233"/>
    </location>
</feature>
<feature type="compositionally biased region" description="Low complexity" evidence="1">
    <location>
        <begin position="16"/>
        <end position="32"/>
    </location>
</feature>
<reference evidence="3" key="1">
    <citation type="submission" date="2020-05" db="EMBL/GenBank/DDBJ databases">
        <title>WGS assembly of Panicum virgatum.</title>
        <authorList>
            <person name="Lovell J.T."/>
            <person name="Jenkins J."/>
            <person name="Shu S."/>
            <person name="Juenger T.E."/>
            <person name="Schmutz J."/>
        </authorList>
    </citation>
    <scope>NUCLEOTIDE SEQUENCE</scope>
    <source>
        <strain evidence="3">AP13</strain>
    </source>
</reference>
<name>A0A8T0SHG7_PANVG</name>
<feature type="transmembrane region" description="Helical" evidence="2">
    <location>
        <begin position="123"/>
        <end position="143"/>
    </location>
</feature>
<gene>
    <name evidence="3" type="ORF">PVAP13_5KG184407</name>
</gene>
<feature type="compositionally biased region" description="Basic and acidic residues" evidence="1">
    <location>
        <begin position="167"/>
        <end position="179"/>
    </location>
</feature>
<feature type="compositionally biased region" description="Pro residues" evidence="1">
    <location>
        <begin position="44"/>
        <end position="54"/>
    </location>
</feature>
<proteinExistence type="predicted"/>
<sequence length="233" mass="25666">MLRAPGRSAAARRRPPGSGSTRCRTRAGWPRPSARPRRPRRTPGSPPPPPPPPHPGRERGAARGVEPRRELRVRAALERARRRQKEEDGRLLLEQPGHRHAYPEEADAGPHHSAGHFDHKEHGCAASFCAMAALLAVAIWLVLATTSVAAHMEVAKAARGRVARSPAPRDGRRGRELLYGRRRSRSPPRPRSSPASTLALAEVLAEAEQQQKFGREGRMKQMSVEDDNWSAQG</sequence>
<organism evidence="3 4">
    <name type="scientific">Panicum virgatum</name>
    <name type="common">Blackwell switchgrass</name>
    <dbReference type="NCBI Taxonomy" id="38727"/>
    <lineage>
        <taxon>Eukaryota</taxon>
        <taxon>Viridiplantae</taxon>
        <taxon>Streptophyta</taxon>
        <taxon>Embryophyta</taxon>
        <taxon>Tracheophyta</taxon>
        <taxon>Spermatophyta</taxon>
        <taxon>Magnoliopsida</taxon>
        <taxon>Liliopsida</taxon>
        <taxon>Poales</taxon>
        <taxon>Poaceae</taxon>
        <taxon>PACMAD clade</taxon>
        <taxon>Panicoideae</taxon>
        <taxon>Panicodae</taxon>
        <taxon>Paniceae</taxon>
        <taxon>Panicinae</taxon>
        <taxon>Panicum</taxon>
        <taxon>Panicum sect. Hiantes</taxon>
    </lineage>
</organism>
<keyword evidence="2" id="KW-1133">Transmembrane helix</keyword>
<evidence type="ECO:0000313" key="4">
    <source>
        <dbReference type="Proteomes" id="UP000823388"/>
    </source>
</evidence>
<keyword evidence="4" id="KW-1185">Reference proteome</keyword>
<accession>A0A8T0SHG7</accession>
<feature type="compositionally biased region" description="Low complexity" evidence="1">
    <location>
        <begin position="192"/>
        <end position="211"/>
    </location>
</feature>
<evidence type="ECO:0000256" key="2">
    <source>
        <dbReference type="SAM" id="Phobius"/>
    </source>
</evidence>
<keyword evidence="2" id="KW-0472">Membrane</keyword>
<protein>
    <submittedName>
        <fullName evidence="3">Uncharacterized protein</fullName>
    </submittedName>
</protein>